<protein>
    <recommendedName>
        <fullName evidence="4">Cell envelope biogenesis protein TolA</fullName>
    </recommendedName>
</protein>
<reference evidence="2 3" key="1">
    <citation type="submission" date="2019-02" db="EMBL/GenBank/DDBJ databases">
        <authorList>
            <person name="Li Y."/>
        </authorList>
    </citation>
    <scope>NUCLEOTIDE SEQUENCE [LARGE SCALE GENOMIC DNA]</scope>
    <source>
        <strain evidence="2 3">3-7</strain>
    </source>
</reference>
<sequence>MTRTQKLKVYRTPIGFHDAYVAAPSQKAALAAWGSDHDLFARGIAELVEDPDLTREPLAKPGEVIRRSRGTTAEQIAALPPDRPKRAREAAAEPPRPAPKAKPKPKPRPDRAPLDAARAALDDVAARHRRERDTLGEREAALARERRETEKRQAAEVAALRAEAEQAQTAYDAAMQAWRG</sequence>
<accession>A0A4Q6XSY6</accession>
<feature type="region of interest" description="Disordered" evidence="1">
    <location>
        <begin position="52"/>
        <end position="151"/>
    </location>
</feature>
<feature type="compositionally biased region" description="Basic and acidic residues" evidence="1">
    <location>
        <begin position="82"/>
        <end position="91"/>
    </location>
</feature>
<evidence type="ECO:0000313" key="3">
    <source>
        <dbReference type="Proteomes" id="UP000292085"/>
    </source>
</evidence>
<keyword evidence="3" id="KW-1185">Reference proteome</keyword>
<comment type="caution">
    <text evidence="2">The sequence shown here is derived from an EMBL/GenBank/DDBJ whole genome shotgun (WGS) entry which is preliminary data.</text>
</comment>
<evidence type="ECO:0000313" key="2">
    <source>
        <dbReference type="EMBL" id="RZF63061.1"/>
    </source>
</evidence>
<name>A0A4Q6XSY6_9SPHN</name>
<dbReference type="EMBL" id="SGIS01000033">
    <property type="protein sequence ID" value="RZF63061.1"/>
    <property type="molecule type" value="Genomic_DNA"/>
</dbReference>
<feature type="compositionally biased region" description="Basic and acidic residues" evidence="1">
    <location>
        <begin position="52"/>
        <end position="66"/>
    </location>
</feature>
<evidence type="ECO:0000256" key="1">
    <source>
        <dbReference type="SAM" id="MobiDB-lite"/>
    </source>
</evidence>
<dbReference type="Proteomes" id="UP000292085">
    <property type="component" value="Unassembled WGS sequence"/>
</dbReference>
<organism evidence="2 3">
    <name type="scientific">Sphingomonas populi</name>
    <dbReference type="NCBI Taxonomy" id="2484750"/>
    <lineage>
        <taxon>Bacteria</taxon>
        <taxon>Pseudomonadati</taxon>
        <taxon>Pseudomonadota</taxon>
        <taxon>Alphaproteobacteria</taxon>
        <taxon>Sphingomonadales</taxon>
        <taxon>Sphingomonadaceae</taxon>
        <taxon>Sphingomonas</taxon>
    </lineage>
</organism>
<feature type="compositionally biased region" description="Basic and acidic residues" evidence="1">
    <location>
        <begin position="120"/>
        <end position="151"/>
    </location>
</feature>
<gene>
    <name evidence="2" type="ORF">EWE75_18240</name>
</gene>
<dbReference type="OrthoDB" id="7478510at2"/>
<evidence type="ECO:0008006" key="4">
    <source>
        <dbReference type="Google" id="ProtNLM"/>
    </source>
</evidence>
<dbReference type="AlphaFoldDB" id="A0A4Q6XSY6"/>
<proteinExistence type="predicted"/>